<protein>
    <submittedName>
        <fullName evidence="1">Uncharacterized protein</fullName>
    </submittedName>
</protein>
<accession>A0AAN7MZQ3</accession>
<comment type="caution">
    <text evidence="1">The sequence shown here is derived from an EMBL/GenBank/DDBJ whole genome shotgun (WGS) entry which is preliminary data.</text>
</comment>
<dbReference type="EMBL" id="JAUNZN010000009">
    <property type="protein sequence ID" value="KAK4816824.1"/>
    <property type="molecule type" value="Genomic_DNA"/>
</dbReference>
<name>A0AAN7MZQ3_MYCAM</name>
<dbReference type="PANTHER" id="PTHR33395">
    <property type="entry name" value="TRANSCRIPTASE, PUTATIVE-RELATED-RELATED"/>
    <property type="match status" value="1"/>
</dbReference>
<keyword evidence="2" id="KW-1185">Reference proteome</keyword>
<evidence type="ECO:0000313" key="1">
    <source>
        <dbReference type="EMBL" id="KAK4816824.1"/>
    </source>
</evidence>
<reference evidence="1 2" key="1">
    <citation type="journal article" date="2023" name="J. Hered.">
        <title>Chromosome-level genome of the wood stork (Mycteria americana) provides insight into avian chromosome evolution.</title>
        <authorList>
            <person name="Flamio R. Jr."/>
            <person name="Ramstad K.M."/>
        </authorList>
    </citation>
    <scope>NUCLEOTIDE SEQUENCE [LARGE SCALE GENOMIC DNA]</scope>
    <source>
        <strain evidence="1">JAX WOST 10</strain>
    </source>
</reference>
<sequence length="159" mass="18010">MTQENVGLLRNGNGGLVRKDTRKAEAFNAFLTSVFTAKTSLQTGHAQGPDGMHAQKLRKQAHVVARSFLVFSERSWQSGDAPQDWKKANVTLIFKKGKTEDPGNHRPFSLSLIRQLNIRRNFTGRVVKHWHRLLREAMESPSFEILKIQPDNAQATCCR</sequence>
<dbReference type="PANTHER" id="PTHR33395:SF22">
    <property type="entry name" value="REVERSE TRANSCRIPTASE DOMAIN-CONTAINING PROTEIN"/>
    <property type="match status" value="1"/>
</dbReference>
<dbReference type="AlphaFoldDB" id="A0AAN7MZQ3"/>
<organism evidence="1 2">
    <name type="scientific">Mycteria americana</name>
    <name type="common">Wood stork</name>
    <dbReference type="NCBI Taxonomy" id="33587"/>
    <lineage>
        <taxon>Eukaryota</taxon>
        <taxon>Metazoa</taxon>
        <taxon>Chordata</taxon>
        <taxon>Craniata</taxon>
        <taxon>Vertebrata</taxon>
        <taxon>Euteleostomi</taxon>
        <taxon>Archelosauria</taxon>
        <taxon>Archosauria</taxon>
        <taxon>Dinosauria</taxon>
        <taxon>Saurischia</taxon>
        <taxon>Theropoda</taxon>
        <taxon>Coelurosauria</taxon>
        <taxon>Aves</taxon>
        <taxon>Neognathae</taxon>
        <taxon>Neoaves</taxon>
        <taxon>Aequornithes</taxon>
        <taxon>Ciconiiformes</taxon>
        <taxon>Ciconiidae</taxon>
        <taxon>Mycteria</taxon>
    </lineage>
</organism>
<proteinExistence type="predicted"/>
<gene>
    <name evidence="1" type="ORF">QYF61_023888</name>
</gene>
<dbReference type="Proteomes" id="UP001333110">
    <property type="component" value="Unassembled WGS sequence"/>
</dbReference>
<evidence type="ECO:0000313" key="2">
    <source>
        <dbReference type="Proteomes" id="UP001333110"/>
    </source>
</evidence>